<protein>
    <recommendedName>
        <fullName evidence="3">Fungal N-terminal domain-containing protein</fullName>
    </recommendedName>
</protein>
<reference evidence="1 2" key="1">
    <citation type="submission" date="2020-01" db="EMBL/GenBank/DDBJ databases">
        <authorList>
            <consortium name="DOE Joint Genome Institute"/>
            <person name="Haridas S."/>
            <person name="Albert R."/>
            <person name="Binder M."/>
            <person name="Bloem J."/>
            <person name="Labutti K."/>
            <person name="Salamov A."/>
            <person name="Andreopoulos B."/>
            <person name="Baker S.E."/>
            <person name="Barry K."/>
            <person name="Bills G."/>
            <person name="Bluhm B.H."/>
            <person name="Cannon C."/>
            <person name="Castanera R."/>
            <person name="Culley D.E."/>
            <person name="Daum C."/>
            <person name="Ezra D."/>
            <person name="Gonzalez J.B."/>
            <person name="Henrissat B."/>
            <person name="Kuo A."/>
            <person name="Liang C."/>
            <person name="Lipzen A."/>
            <person name="Lutzoni F."/>
            <person name="Magnuson J."/>
            <person name="Mondo S."/>
            <person name="Nolan M."/>
            <person name="Ohm R."/>
            <person name="Pangilinan J."/>
            <person name="Park H.-J.H."/>
            <person name="Ramirez L."/>
            <person name="Alfaro M."/>
            <person name="Sun H."/>
            <person name="Tritt A."/>
            <person name="Yoshinaga Y."/>
            <person name="Zwiers L.-H.L."/>
            <person name="Turgeon B.G."/>
            <person name="Goodwin S.B."/>
            <person name="Spatafora J.W."/>
            <person name="Crous P.W."/>
            <person name="Grigoriev I.V."/>
        </authorList>
    </citation>
    <scope>NUCLEOTIDE SEQUENCE [LARGE SCALE GENOMIC DNA]</scope>
    <source>
        <strain evidence="1 2">CBS 611.86</strain>
    </source>
</reference>
<organism evidence="1 2">
    <name type="scientific">Massariosphaeria phaeospora</name>
    <dbReference type="NCBI Taxonomy" id="100035"/>
    <lineage>
        <taxon>Eukaryota</taxon>
        <taxon>Fungi</taxon>
        <taxon>Dikarya</taxon>
        <taxon>Ascomycota</taxon>
        <taxon>Pezizomycotina</taxon>
        <taxon>Dothideomycetes</taxon>
        <taxon>Pleosporomycetidae</taxon>
        <taxon>Pleosporales</taxon>
        <taxon>Pleosporales incertae sedis</taxon>
        <taxon>Massariosphaeria</taxon>
    </lineage>
</organism>
<dbReference type="AlphaFoldDB" id="A0A7C8ME88"/>
<name>A0A7C8ME88_9PLEO</name>
<gene>
    <name evidence="1" type="ORF">BDV95DRAFT_220462</name>
</gene>
<evidence type="ECO:0008006" key="3">
    <source>
        <dbReference type="Google" id="ProtNLM"/>
    </source>
</evidence>
<evidence type="ECO:0000313" key="1">
    <source>
        <dbReference type="EMBL" id="KAF2876258.1"/>
    </source>
</evidence>
<comment type="caution">
    <text evidence="1">The sequence shown here is derived from an EMBL/GenBank/DDBJ whole genome shotgun (WGS) entry which is preliminary data.</text>
</comment>
<sequence>MAEPVSIIASAITIIEASNKLGNLIHSIIKLKDADQVVAEVKDHIKQMRKLVHYAKHEHGGTDSLPEDCNDMIAWTIKPIEDKLAELDKIILKVVKRGTGKVDKTQWLRYQGKVKGLLEKIQSKFGAVTVVATLSTSKQVRLSTRKIIGKQDGDVEIVQQRPEYASGQTTAVDYIRDTDSGSAIQIDSIHTDSEYASGQIIAFDHRHNHESNSGIVTQIDSMTRTPSIPTDSFNILHRCSLDCIQWCFTTLQGSKMYAMPSANHNSVLQDHSSDLDLHKGSRRFGFIRSKERAFSSTYTLPLYQTLYCPYLRVSQSRRLRGHPNGIQSG</sequence>
<keyword evidence="2" id="KW-1185">Reference proteome</keyword>
<proteinExistence type="predicted"/>
<dbReference type="Proteomes" id="UP000481861">
    <property type="component" value="Unassembled WGS sequence"/>
</dbReference>
<evidence type="ECO:0000313" key="2">
    <source>
        <dbReference type="Proteomes" id="UP000481861"/>
    </source>
</evidence>
<dbReference type="EMBL" id="JAADJZ010000003">
    <property type="protein sequence ID" value="KAF2876258.1"/>
    <property type="molecule type" value="Genomic_DNA"/>
</dbReference>
<accession>A0A7C8ME88</accession>